<dbReference type="VEuPathDB" id="TriTrypDB:BSAL_05610"/>
<dbReference type="Proteomes" id="UP000051952">
    <property type="component" value="Unassembled WGS sequence"/>
</dbReference>
<dbReference type="EMBL" id="CYKH01000903">
    <property type="protein sequence ID" value="CUG61956.1"/>
    <property type="molecule type" value="Genomic_DNA"/>
</dbReference>
<gene>
    <name evidence="1" type="ORF">BSAL_05610</name>
</gene>
<protein>
    <submittedName>
        <fullName evidence="1">Uncharacterized protein</fullName>
    </submittedName>
</protein>
<keyword evidence="2" id="KW-1185">Reference proteome</keyword>
<sequence length="42" mass="4650">MKVARALERSNNSEVVAGAMSGDVFTENVQRAARQKRIERSS</sequence>
<evidence type="ECO:0000313" key="1">
    <source>
        <dbReference type="EMBL" id="CUG61956.1"/>
    </source>
</evidence>
<organism evidence="1 2">
    <name type="scientific">Bodo saltans</name>
    <name type="common">Flagellated protozoan</name>
    <dbReference type="NCBI Taxonomy" id="75058"/>
    <lineage>
        <taxon>Eukaryota</taxon>
        <taxon>Discoba</taxon>
        <taxon>Euglenozoa</taxon>
        <taxon>Kinetoplastea</taxon>
        <taxon>Metakinetoplastina</taxon>
        <taxon>Eubodonida</taxon>
        <taxon>Bodonidae</taxon>
        <taxon>Bodo</taxon>
    </lineage>
</organism>
<reference evidence="2" key="1">
    <citation type="submission" date="2015-09" db="EMBL/GenBank/DDBJ databases">
        <authorList>
            <consortium name="Pathogen Informatics"/>
        </authorList>
    </citation>
    <scope>NUCLEOTIDE SEQUENCE [LARGE SCALE GENOMIC DNA]</scope>
    <source>
        <strain evidence="2">Lake Konstanz</strain>
    </source>
</reference>
<dbReference type="AlphaFoldDB" id="A0A0S4J5N7"/>
<name>A0A0S4J5N7_BODSA</name>
<evidence type="ECO:0000313" key="2">
    <source>
        <dbReference type="Proteomes" id="UP000051952"/>
    </source>
</evidence>
<proteinExistence type="predicted"/>
<accession>A0A0S4J5N7</accession>